<protein>
    <recommendedName>
        <fullName evidence="1">GIY-YIG domain-containing protein</fullName>
    </recommendedName>
</protein>
<feature type="domain" description="GIY-YIG" evidence="1">
    <location>
        <begin position="174"/>
        <end position="270"/>
    </location>
</feature>
<proteinExistence type="predicted"/>
<dbReference type="GeneID" id="61229789"/>
<name>A0A855S8R7_PHOAN</name>
<dbReference type="SUPFAM" id="SSF82771">
    <property type="entry name" value="GIY-YIG endonuclease"/>
    <property type="match status" value="1"/>
</dbReference>
<dbReference type="AlphaFoldDB" id="A0A855S8R7"/>
<dbReference type="CDD" id="cd10446">
    <property type="entry name" value="GIY-YIG_unchar_1"/>
    <property type="match status" value="1"/>
</dbReference>
<evidence type="ECO:0000259" key="1">
    <source>
        <dbReference type="PROSITE" id="PS50164"/>
    </source>
</evidence>
<dbReference type="PROSITE" id="PS50164">
    <property type="entry name" value="GIY_YIG"/>
    <property type="match status" value="1"/>
</dbReference>
<reference evidence="2 3" key="1">
    <citation type="submission" date="2018-01" db="EMBL/GenBank/DDBJ databases">
        <title>Whole genome sequencing of Histamine producing bacteria.</title>
        <authorList>
            <person name="Butler K."/>
        </authorList>
    </citation>
    <scope>NUCLEOTIDE SEQUENCE [LARGE SCALE GENOMIC DNA]</scope>
    <source>
        <strain evidence="2 3">A2-1</strain>
    </source>
</reference>
<dbReference type="RefSeq" id="WP_045083577.1">
    <property type="nucleotide sequence ID" value="NZ_JZSS01000008.1"/>
</dbReference>
<sequence length="271" mass="31121">MKLFETISLKFPEINDVNCKIHLAVWNGKDNPLDIFLAGNFEEWQRWQSKRNFEREFIVSLIQLSGTDRWLFAGCYRSSSCKYLDKEQYNYYSTEEVEETMDLSGRLIVNFKRSGRQSYLLAENWAENISVSEIRPKKMVVNEFSGYQHALVSKEHLDIIVAQQVESWKFALASVSGIYLITDRFTGKLYVGSATGEGGIWQRWSEYAANGHGGNTELIALLGKKGSDYSNNFQYSVLEIADNHADKNSIIAREQYWKAVLCSKEHGYNGN</sequence>
<dbReference type="Proteomes" id="UP000241440">
    <property type="component" value="Unassembled WGS sequence"/>
</dbReference>
<dbReference type="InterPro" id="IPR000305">
    <property type="entry name" value="GIY-YIG_endonuc"/>
</dbReference>
<organism evidence="2 3">
    <name type="scientific">Photobacterium angustum</name>
    <dbReference type="NCBI Taxonomy" id="661"/>
    <lineage>
        <taxon>Bacteria</taxon>
        <taxon>Pseudomonadati</taxon>
        <taxon>Pseudomonadota</taxon>
        <taxon>Gammaproteobacteria</taxon>
        <taxon>Vibrionales</taxon>
        <taxon>Vibrionaceae</taxon>
        <taxon>Photobacterium</taxon>
    </lineage>
</organism>
<evidence type="ECO:0000313" key="3">
    <source>
        <dbReference type="Proteomes" id="UP000241440"/>
    </source>
</evidence>
<gene>
    <name evidence="2" type="ORF">C0W41_17710</name>
</gene>
<dbReference type="Gene3D" id="3.40.1440.10">
    <property type="entry name" value="GIY-YIG endonuclease"/>
    <property type="match status" value="1"/>
</dbReference>
<evidence type="ECO:0000313" key="2">
    <source>
        <dbReference type="EMBL" id="PSX05477.1"/>
    </source>
</evidence>
<dbReference type="EMBL" id="PYOY01000011">
    <property type="protein sequence ID" value="PSX05477.1"/>
    <property type="molecule type" value="Genomic_DNA"/>
</dbReference>
<accession>A0A855S8R7</accession>
<comment type="caution">
    <text evidence="2">The sequence shown here is derived from an EMBL/GenBank/DDBJ whole genome shotgun (WGS) entry which is preliminary data.</text>
</comment>
<dbReference type="InterPro" id="IPR035901">
    <property type="entry name" value="GIY-YIG_endonuc_sf"/>
</dbReference>